<protein>
    <submittedName>
        <fullName evidence="1">Uncharacterized protein</fullName>
    </submittedName>
</protein>
<gene>
    <name evidence="1" type="ORF">CK203_041053</name>
</gene>
<dbReference type="Proteomes" id="UP000288805">
    <property type="component" value="Unassembled WGS sequence"/>
</dbReference>
<evidence type="ECO:0000313" key="2">
    <source>
        <dbReference type="Proteomes" id="UP000288805"/>
    </source>
</evidence>
<accession>A0A438H9V7</accession>
<reference evidence="1 2" key="1">
    <citation type="journal article" date="2018" name="PLoS Genet.">
        <title>Population sequencing reveals clonal diversity and ancestral inbreeding in the grapevine cultivar Chardonnay.</title>
        <authorList>
            <person name="Roach M.J."/>
            <person name="Johnson D.L."/>
            <person name="Bohlmann J."/>
            <person name="van Vuuren H.J."/>
            <person name="Jones S.J."/>
            <person name="Pretorius I.S."/>
            <person name="Schmidt S.A."/>
            <person name="Borneman A.R."/>
        </authorList>
    </citation>
    <scope>NUCLEOTIDE SEQUENCE [LARGE SCALE GENOMIC DNA]</scope>
    <source>
        <strain evidence="2">cv. Chardonnay</strain>
        <tissue evidence="1">Leaf</tissue>
    </source>
</reference>
<dbReference type="AlphaFoldDB" id="A0A438H9V7"/>
<organism evidence="1 2">
    <name type="scientific">Vitis vinifera</name>
    <name type="common">Grape</name>
    <dbReference type="NCBI Taxonomy" id="29760"/>
    <lineage>
        <taxon>Eukaryota</taxon>
        <taxon>Viridiplantae</taxon>
        <taxon>Streptophyta</taxon>
        <taxon>Embryophyta</taxon>
        <taxon>Tracheophyta</taxon>
        <taxon>Spermatophyta</taxon>
        <taxon>Magnoliopsida</taxon>
        <taxon>eudicotyledons</taxon>
        <taxon>Gunneridae</taxon>
        <taxon>Pentapetalae</taxon>
        <taxon>rosids</taxon>
        <taxon>Vitales</taxon>
        <taxon>Vitaceae</taxon>
        <taxon>Viteae</taxon>
        <taxon>Vitis</taxon>
    </lineage>
</organism>
<evidence type="ECO:0000313" key="1">
    <source>
        <dbReference type="EMBL" id="RVW81239.1"/>
    </source>
</evidence>
<sequence length="57" mass="6347">MLINGSPSGFFQSPRGVRENRVENDTLFLGEANKEQPLYVKLGGFSSILRKCLDGEM</sequence>
<proteinExistence type="predicted"/>
<dbReference type="EMBL" id="QGNW01000255">
    <property type="protein sequence ID" value="RVW81239.1"/>
    <property type="molecule type" value="Genomic_DNA"/>
</dbReference>
<comment type="caution">
    <text evidence="1">The sequence shown here is derived from an EMBL/GenBank/DDBJ whole genome shotgun (WGS) entry which is preliminary data.</text>
</comment>
<name>A0A438H9V7_VITVI</name>